<dbReference type="PATRIC" id="fig|1339352.3.peg.2192"/>
<evidence type="ECO:0000313" key="2">
    <source>
        <dbReference type="Proteomes" id="UP000027661"/>
    </source>
</evidence>
<name>A0A069SH01_PHOVU</name>
<organism evidence="1 2">
    <name type="scientific">Phocaeicola vulgatus str. 3975 RP4</name>
    <dbReference type="NCBI Taxonomy" id="1339352"/>
    <lineage>
        <taxon>Bacteria</taxon>
        <taxon>Pseudomonadati</taxon>
        <taxon>Bacteroidota</taxon>
        <taxon>Bacteroidia</taxon>
        <taxon>Bacteroidales</taxon>
        <taxon>Bacteroidaceae</taxon>
        <taxon>Phocaeicola</taxon>
    </lineage>
</organism>
<dbReference type="InterPro" id="IPR025563">
    <property type="entry name" value="DUF4286"/>
</dbReference>
<evidence type="ECO:0008006" key="3">
    <source>
        <dbReference type="Google" id="ProtNLM"/>
    </source>
</evidence>
<dbReference type="Proteomes" id="UP000027661">
    <property type="component" value="Unassembled WGS sequence"/>
</dbReference>
<comment type="caution">
    <text evidence="1">The sequence shown here is derived from an EMBL/GenBank/DDBJ whole genome shotgun (WGS) entry which is preliminary data.</text>
</comment>
<dbReference type="RefSeq" id="WP_005846656.1">
    <property type="nucleotide sequence ID" value="NZ_JNHM01000028.1"/>
</dbReference>
<accession>A0A069SH01</accession>
<dbReference type="EMBL" id="JNHM01000028">
    <property type="protein sequence ID" value="KDS53851.1"/>
    <property type="molecule type" value="Genomic_DNA"/>
</dbReference>
<dbReference type="GeneID" id="5303993"/>
<dbReference type="AlphaFoldDB" id="A0A069SH01"/>
<gene>
    <name evidence="1" type="ORF">M099_2275</name>
</gene>
<proteinExistence type="predicted"/>
<dbReference type="Pfam" id="PF14114">
    <property type="entry name" value="DUF4286"/>
    <property type="match status" value="1"/>
</dbReference>
<protein>
    <recommendedName>
        <fullName evidence="3">DUF4286 family protein</fullName>
    </recommendedName>
</protein>
<evidence type="ECO:0000313" key="1">
    <source>
        <dbReference type="EMBL" id="KDS53851.1"/>
    </source>
</evidence>
<reference evidence="1 2" key="1">
    <citation type="submission" date="2014-04" db="EMBL/GenBank/DDBJ databases">
        <authorList>
            <person name="Sears C."/>
            <person name="Carroll K."/>
            <person name="Sack B.R."/>
            <person name="Qadri F."/>
            <person name="Myers L.L."/>
            <person name="Chung G.-T."/>
            <person name="Escheverria P."/>
            <person name="Fraser C.M."/>
            <person name="Sadzewicz L."/>
            <person name="Shefchek K.A."/>
            <person name="Tallon L."/>
            <person name="Das S.P."/>
            <person name="Daugherty S."/>
            <person name="Mongodin E.F."/>
        </authorList>
    </citation>
    <scope>NUCLEOTIDE SEQUENCE [LARGE SCALE GENOMIC DNA]</scope>
    <source>
        <strain evidence="1 2">3975 RP4</strain>
    </source>
</reference>
<sequence>MLIYNTTYQTGIDDARNFVIWLSESYIPEVEKTGILQNPRLTHILSHKEQDSECFSLQWEVEDTAALHRWHTQQGMHLNEEMMKIFKDKVVGFPTLMEVIK</sequence>